<feature type="region of interest" description="Disordered" evidence="4">
    <location>
        <begin position="499"/>
        <end position="518"/>
    </location>
</feature>
<dbReference type="InterPro" id="IPR027267">
    <property type="entry name" value="AH/BAR_dom_sf"/>
</dbReference>
<dbReference type="GO" id="GO:0005096">
    <property type="term" value="F:GTPase activator activity"/>
    <property type="evidence" value="ECO:0007669"/>
    <property type="project" value="UniProtKB-KW"/>
</dbReference>
<dbReference type="Gene3D" id="1.20.1270.60">
    <property type="entry name" value="Arfaptin homology (AH) domain/BAR domain"/>
    <property type="match status" value="1"/>
</dbReference>
<feature type="compositionally biased region" description="Low complexity" evidence="4">
    <location>
        <begin position="534"/>
        <end position="545"/>
    </location>
</feature>
<accession>A0A6J1MU64</accession>
<dbReference type="OrthoDB" id="19923at2759"/>
<feature type="compositionally biased region" description="Polar residues" evidence="4">
    <location>
        <begin position="800"/>
        <end position="809"/>
    </location>
</feature>
<evidence type="ECO:0000313" key="7">
    <source>
        <dbReference type="RefSeq" id="XP_023936482.2"/>
    </source>
</evidence>
<dbReference type="KEGG" id="bany:112044760"/>
<dbReference type="GeneID" id="112044760"/>
<keyword evidence="1" id="KW-0343">GTPase activation</keyword>
<dbReference type="CDD" id="cd07595">
    <property type="entry name" value="BAR_RhoGAP_Rich-like"/>
    <property type="match status" value="1"/>
</dbReference>
<evidence type="ECO:0000256" key="2">
    <source>
        <dbReference type="ARBA" id="ARBA00022553"/>
    </source>
</evidence>
<keyword evidence="2" id="KW-0597">Phosphoprotein</keyword>
<dbReference type="PROSITE" id="PS50238">
    <property type="entry name" value="RHOGAP"/>
    <property type="match status" value="1"/>
</dbReference>
<evidence type="ECO:0000256" key="4">
    <source>
        <dbReference type="SAM" id="MobiDB-lite"/>
    </source>
</evidence>
<organism evidence="6 7">
    <name type="scientific">Bicyclus anynana</name>
    <name type="common">Squinting bush brown butterfly</name>
    <dbReference type="NCBI Taxonomy" id="110368"/>
    <lineage>
        <taxon>Eukaryota</taxon>
        <taxon>Metazoa</taxon>
        <taxon>Ecdysozoa</taxon>
        <taxon>Arthropoda</taxon>
        <taxon>Hexapoda</taxon>
        <taxon>Insecta</taxon>
        <taxon>Pterygota</taxon>
        <taxon>Neoptera</taxon>
        <taxon>Endopterygota</taxon>
        <taxon>Lepidoptera</taxon>
        <taxon>Glossata</taxon>
        <taxon>Ditrysia</taxon>
        <taxon>Papilionoidea</taxon>
        <taxon>Nymphalidae</taxon>
        <taxon>Satyrinae</taxon>
        <taxon>Satyrini</taxon>
        <taxon>Mycalesina</taxon>
        <taxon>Bicyclus</taxon>
    </lineage>
</organism>
<gene>
    <name evidence="7" type="primary">LOC112044760</name>
</gene>
<dbReference type="GO" id="GO:0005737">
    <property type="term" value="C:cytoplasm"/>
    <property type="evidence" value="ECO:0007669"/>
    <property type="project" value="InterPro"/>
</dbReference>
<dbReference type="SUPFAM" id="SSF48350">
    <property type="entry name" value="GTPase activation domain, GAP"/>
    <property type="match status" value="1"/>
</dbReference>
<dbReference type="InterPro" id="IPR000198">
    <property type="entry name" value="RhoGAP_dom"/>
</dbReference>
<dbReference type="InterPro" id="IPR047165">
    <property type="entry name" value="RHG17/44/SH3BP1-like"/>
</dbReference>
<dbReference type="Pfam" id="PF03114">
    <property type="entry name" value="BAR"/>
    <property type="match status" value="1"/>
</dbReference>
<feature type="region of interest" description="Disordered" evidence="4">
    <location>
        <begin position="533"/>
        <end position="605"/>
    </location>
</feature>
<feature type="compositionally biased region" description="Polar residues" evidence="4">
    <location>
        <begin position="751"/>
        <end position="764"/>
    </location>
</feature>
<dbReference type="InterPro" id="IPR008936">
    <property type="entry name" value="Rho_GTPase_activation_prot"/>
</dbReference>
<sequence>MKKQFYKVKQLADQTFSRSGKGEGLTDELQTADKKVEHLRNALQLVSKRLATGAGNTQGQDPAAREKRLKKLPEYLLGLSMCEASNFDDDDSILKYILHECGKTEKFLANEIAEHELKVEQLVCAPLAAISDHDLPAIKKAKQHLSRLISEKESALSRFNNLERQKDEYPAKYSAAKEELEEAGNRVEAARDALAADMYALVAKEAQLAHTLLQYVKLQRAYHESALHSLQDTVPELERFINDSSVKPVFGYPLEEHLRVTARTIAFPVELCVCTLHELALNEEGLFRIAGGTSKVRRMKLSLDAGLFSVPLPTDYRDMHVVASVLKSYLRELPEPLLTFRLYENFILASKQPSEQTRLNALWEAIHLLPDANFQNLRYLIKFLSALTQNQSTNKMTPSNLAIVIAPNLLWAADESTFDMNITTAVNCGVELLIKHADWFFKDDVNFFISFTKEDLLPDQNDYGFIPTFVQGYNQTAALSQEANGDYSSMSKSMFSYNHQPALRPADPPGRHSRSNSHDTSLILLDNDIKKAQSNSSLSDQSSPPHGSPKPVTRRKNKAPVPPNITPDKNKKEAQIQVTEPPREQQISSKEPEKPAKPPRPVMSETGKIISGVQTINRSTYNQRKAIKEEARSGSRENLSDIRRQSLEFEKDKFDSLRAMENRMEQTLIVKNVTAQSGIVGRIKIVGDSTSGPASLGAEKSDRCVRQVSKPVSNPPPRPIAAPRTILPTSEDTEVQLRNKPAVPERPATLRPQSFRGQRSSLTDASDIAPTVLERTHIYTVDKQHPTVIQVGASDEDTTRGTVQRTHSSGGKDAELDEPKSLTNASRQLSQSEGNITEGPKSPRPQPARPPRPLVPAPPPPVAPASESTDL</sequence>
<reference evidence="7" key="1">
    <citation type="submission" date="2025-08" db="UniProtKB">
        <authorList>
            <consortium name="RefSeq"/>
        </authorList>
    </citation>
    <scope>IDENTIFICATION</scope>
</reference>
<feature type="region of interest" description="Disordered" evidence="4">
    <location>
        <begin position="789"/>
        <end position="871"/>
    </location>
</feature>
<feature type="compositionally biased region" description="Polar residues" evidence="4">
    <location>
        <begin position="821"/>
        <end position="835"/>
    </location>
</feature>
<dbReference type="SUPFAM" id="SSF103657">
    <property type="entry name" value="BAR/IMD domain-like"/>
    <property type="match status" value="1"/>
</dbReference>
<feature type="region of interest" description="Disordered" evidence="4">
    <location>
        <begin position="731"/>
        <end position="768"/>
    </location>
</feature>
<dbReference type="InterPro" id="IPR004148">
    <property type="entry name" value="BAR_dom"/>
</dbReference>
<dbReference type="PANTHER" id="PTHR14130">
    <property type="entry name" value="3BP-1 RELATED RHOGAP"/>
    <property type="match status" value="1"/>
</dbReference>
<dbReference type="GO" id="GO:0035020">
    <property type="term" value="P:regulation of Rac protein signal transduction"/>
    <property type="evidence" value="ECO:0007669"/>
    <property type="project" value="TreeGrafter"/>
</dbReference>
<dbReference type="GO" id="GO:0007165">
    <property type="term" value="P:signal transduction"/>
    <property type="evidence" value="ECO:0007669"/>
    <property type="project" value="InterPro"/>
</dbReference>
<keyword evidence="6" id="KW-1185">Reference proteome</keyword>
<dbReference type="RefSeq" id="XP_023936482.2">
    <property type="nucleotide sequence ID" value="XM_024080714.2"/>
</dbReference>
<dbReference type="Proteomes" id="UP001652582">
    <property type="component" value="Chromosome 11"/>
</dbReference>
<dbReference type="SMART" id="SM00324">
    <property type="entry name" value="RhoGAP"/>
    <property type="match status" value="1"/>
</dbReference>
<feature type="compositionally biased region" description="Pro residues" evidence="4">
    <location>
        <begin position="842"/>
        <end position="863"/>
    </location>
</feature>
<dbReference type="Gene3D" id="1.10.555.10">
    <property type="entry name" value="Rho GTPase activation protein"/>
    <property type="match status" value="1"/>
</dbReference>
<keyword evidence="3" id="KW-0175">Coiled coil</keyword>
<proteinExistence type="predicted"/>
<dbReference type="PANTHER" id="PTHR14130:SF14">
    <property type="entry name" value="RHO GTPASE-ACTIVATING PROTEIN 92B"/>
    <property type="match status" value="1"/>
</dbReference>
<feature type="coiled-coil region" evidence="3">
    <location>
        <begin position="138"/>
        <end position="197"/>
    </location>
</feature>
<feature type="domain" description="Rho-GAP" evidence="5">
    <location>
        <begin position="252"/>
        <end position="441"/>
    </location>
</feature>
<evidence type="ECO:0000313" key="6">
    <source>
        <dbReference type="Proteomes" id="UP001652582"/>
    </source>
</evidence>
<dbReference type="Pfam" id="PF00620">
    <property type="entry name" value="RhoGAP"/>
    <property type="match status" value="1"/>
</dbReference>
<evidence type="ECO:0000256" key="1">
    <source>
        <dbReference type="ARBA" id="ARBA00022468"/>
    </source>
</evidence>
<dbReference type="GO" id="GO:0032956">
    <property type="term" value="P:regulation of actin cytoskeleton organization"/>
    <property type="evidence" value="ECO:0007669"/>
    <property type="project" value="TreeGrafter"/>
</dbReference>
<protein>
    <submittedName>
        <fullName evidence="7">Rho GTPase-activating protein 44</fullName>
    </submittedName>
</protein>
<feature type="compositionally biased region" description="Basic and acidic residues" evidence="4">
    <location>
        <begin position="810"/>
        <end position="820"/>
    </location>
</feature>
<dbReference type="AlphaFoldDB" id="A0A6J1MU64"/>
<evidence type="ECO:0000259" key="5">
    <source>
        <dbReference type="PROSITE" id="PS50238"/>
    </source>
</evidence>
<dbReference type="SMART" id="SM00721">
    <property type="entry name" value="BAR"/>
    <property type="match status" value="1"/>
</dbReference>
<evidence type="ECO:0000256" key="3">
    <source>
        <dbReference type="SAM" id="Coils"/>
    </source>
</evidence>
<name>A0A6J1MU64_BICAN</name>